<reference evidence="13 14" key="1">
    <citation type="journal article" date="2016" name="Int. J. Syst. Evol. Microbiol.">
        <title>Nocardioides albidus sp. nov., an actinobacterium isolated from garden soil.</title>
        <authorList>
            <person name="Singh H."/>
            <person name="Du J."/>
            <person name="Trinh H."/>
            <person name="Won K."/>
            <person name="Yang J.E."/>
            <person name="Yin C."/>
            <person name="Kook M."/>
            <person name="Yi T.H."/>
        </authorList>
    </citation>
    <scope>NUCLEOTIDE SEQUENCE [LARGE SCALE GENOMIC DNA]</scope>
    <source>
        <strain evidence="13 14">CCTCC AB 2015297</strain>
    </source>
</reference>
<organism evidence="13 14">
    <name type="scientific">Nocardioides albidus</name>
    <dbReference type="NCBI Taxonomy" id="1517589"/>
    <lineage>
        <taxon>Bacteria</taxon>
        <taxon>Bacillati</taxon>
        <taxon>Actinomycetota</taxon>
        <taxon>Actinomycetes</taxon>
        <taxon>Propionibacteriales</taxon>
        <taxon>Nocardioidaceae</taxon>
        <taxon>Nocardioides</taxon>
    </lineage>
</organism>
<evidence type="ECO:0000256" key="5">
    <source>
        <dbReference type="ARBA" id="ARBA00022475"/>
    </source>
</evidence>
<keyword evidence="13" id="KW-0969">Cilium</keyword>
<evidence type="ECO:0000259" key="12">
    <source>
        <dbReference type="Pfam" id="PF14842"/>
    </source>
</evidence>
<dbReference type="AlphaFoldDB" id="A0A5C4W815"/>
<dbReference type="GO" id="GO:0071973">
    <property type="term" value="P:bacterial-type flagellum-dependent cell motility"/>
    <property type="evidence" value="ECO:0007669"/>
    <property type="project" value="InterPro"/>
</dbReference>
<accession>A0A5C4W815</accession>
<evidence type="ECO:0000256" key="8">
    <source>
        <dbReference type="ARBA" id="ARBA00023136"/>
    </source>
</evidence>
<dbReference type="Pfam" id="PF01706">
    <property type="entry name" value="FliG_C"/>
    <property type="match status" value="1"/>
</dbReference>
<sequence length="345" mass="37433">MSMMTVSGAGSALVGMGVRKAAVLLIQMGKERAAQVMAHLSDAEVEAISGEIARLDAVSASETAQVLTEFHDLATAHAHVTQGGFGFAQQLLEQSLGPERAKEIMERLHAAAVQMPFQFLHRADPAQLRSFIADEHPQVIALVLAHMAADKASLLLSGLPAHQQAVVAHRIAVMDRTSPEIVRTVEAVLERKLSSMLQPAEVSRVGGVDPLVNIINRSDRPTERQIVEGLEGLDPALADEVKSRMFMFEDIVGLDDRSVQQVLRQVDTAELALALKGVSDAVRTKITSNLSERAAENLLDEVELLGAVRLAQVEEAQQGVIRTIRQLEEQGQIMVRRGSDDEFVL</sequence>
<comment type="caution">
    <text evidence="13">The sequence shown here is derived from an EMBL/GenBank/DDBJ whole genome shotgun (WGS) entry which is preliminary data.</text>
</comment>
<evidence type="ECO:0000313" key="14">
    <source>
        <dbReference type="Proteomes" id="UP000313231"/>
    </source>
</evidence>
<keyword evidence="7" id="KW-0283">Flagellar rotation</keyword>
<dbReference type="NCBIfam" id="TIGR00207">
    <property type="entry name" value="fliG"/>
    <property type="match status" value="1"/>
</dbReference>
<dbReference type="InterPro" id="IPR011002">
    <property type="entry name" value="FliG_a-hlx"/>
</dbReference>
<dbReference type="GO" id="GO:0003774">
    <property type="term" value="F:cytoskeletal motor activity"/>
    <property type="evidence" value="ECO:0007669"/>
    <property type="project" value="InterPro"/>
</dbReference>
<keyword evidence="6" id="KW-0145">Chemotaxis</keyword>
<evidence type="ECO:0000313" key="13">
    <source>
        <dbReference type="EMBL" id="TNM44203.1"/>
    </source>
</evidence>
<proteinExistence type="inferred from homology"/>
<dbReference type="Pfam" id="PF14842">
    <property type="entry name" value="FliG_N"/>
    <property type="match status" value="1"/>
</dbReference>
<feature type="domain" description="Flagellar motor switch protein FliG middle" evidence="11">
    <location>
        <begin position="125"/>
        <end position="198"/>
    </location>
</feature>
<dbReference type="GO" id="GO:0006935">
    <property type="term" value="P:chemotaxis"/>
    <property type="evidence" value="ECO:0007669"/>
    <property type="project" value="UniProtKB-KW"/>
</dbReference>
<evidence type="ECO:0000259" key="11">
    <source>
        <dbReference type="Pfam" id="PF14841"/>
    </source>
</evidence>
<keyword evidence="5" id="KW-1003">Cell membrane</keyword>
<keyword evidence="14" id="KW-1185">Reference proteome</keyword>
<dbReference type="PRINTS" id="PR00954">
    <property type="entry name" value="FLGMOTORFLIG"/>
</dbReference>
<keyword evidence="9" id="KW-0975">Bacterial flagellum</keyword>
<dbReference type="Proteomes" id="UP000313231">
    <property type="component" value="Unassembled WGS sequence"/>
</dbReference>
<keyword evidence="8" id="KW-0472">Membrane</keyword>
<keyword evidence="13" id="KW-0282">Flagellum</keyword>
<dbReference type="InterPro" id="IPR023087">
    <property type="entry name" value="Flg_Motor_Flig_C"/>
</dbReference>
<gene>
    <name evidence="13" type="primary">fliG</name>
    <name evidence="13" type="ORF">FHP29_05715</name>
</gene>
<comment type="similarity">
    <text evidence="3">Belongs to the FliG family.</text>
</comment>
<feature type="domain" description="Flagellar motor switch protein FliG C-terminal" evidence="10">
    <location>
        <begin position="229"/>
        <end position="334"/>
    </location>
</feature>
<evidence type="ECO:0000256" key="4">
    <source>
        <dbReference type="ARBA" id="ARBA00021870"/>
    </source>
</evidence>
<dbReference type="PIRSF" id="PIRSF003161">
    <property type="entry name" value="FliG"/>
    <property type="match status" value="1"/>
</dbReference>
<evidence type="ECO:0000256" key="9">
    <source>
        <dbReference type="ARBA" id="ARBA00023143"/>
    </source>
</evidence>
<evidence type="ECO:0000256" key="6">
    <source>
        <dbReference type="ARBA" id="ARBA00022500"/>
    </source>
</evidence>
<dbReference type="EMBL" id="VDMP01000018">
    <property type="protein sequence ID" value="TNM44203.1"/>
    <property type="molecule type" value="Genomic_DNA"/>
</dbReference>
<dbReference type="GO" id="GO:0005886">
    <property type="term" value="C:plasma membrane"/>
    <property type="evidence" value="ECO:0007669"/>
    <property type="project" value="UniProtKB-SubCell"/>
</dbReference>
<evidence type="ECO:0000256" key="1">
    <source>
        <dbReference type="ARBA" id="ARBA00004117"/>
    </source>
</evidence>
<keyword evidence="13" id="KW-0966">Cell projection</keyword>
<dbReference type="PANTHER" id="PTHR30534">
    <property type="entry name" value="FLAGELLAR MOTOR SWITCH PROTEIN FLIG"/>
    <property type="match status" value="1"/>
</dbReference>
<dbReference type="OrthoDB" id="9780302at2"/>
<evidence type="ECO:0000256" key="7">
    <source>
        <dbReference type="ARBA" id="ARBA00022779"/>
    </source>
</evidence>
<evidence type="ECO:0000256" key="3">
    <source>
        <dbReference type="ARBA" id="ARBA00010299"/>
    </source>
</evidence>
<dbReference type="Pfam" id="PF14841">
    <property type="entry name" value="FliG_M"/>
    <property type="match status" value="1"/>
</dbReference>
<evidence type="ECO:0000259" key="10">
    <source>
        <dbReference type="Pfam" id="PF01706"/>
    </source>
</evidence>
<dbReference type="Gene3D" id="1.10.220.30">
    <property type="match status" value="3"/>
</dbReference>
<dbReference type="GO" id="GO:0009425">
    <property type="term" value="C:bacterial-type flagellum basal body"/>
    <property type="evidence" value="ECO:0007669"/>
    <property type="project" value="UniProtKB-SubCell"/>
</dbReference>
<dbReference type="SUPFAM" id="SSF48029">
    <property type="entry name" value="FliG"/>
    <property type="match status" value="2"/>
</dbReference>
<protein>
    <recommendedName>
        <fullName evidence="4">Flagellar motor switch protein FliG</fullName>
    </recommendedName>
</protein>
<dbReference type="InterPro" id="IPR032779">
    <property type="entry name" value="FliG_M"/>
</dbReference>
<dbReference type="PANTHER" id="PTHR30534:SF0">
    <property type="entry name" value="FLAGELLAR MOTOR SWITCH PROTEIN FLIG"/>
    <property type="match status" value="1"/>
</dbReference>
<dbReference type="RefSeq" id="WP_139621884.1">
    <property type="nucleotide sequence ID" value="NZ_VDMP01000018.1"/>
</dbReference>
<evidence type="ECO:0000256" key="2">
    <source>
        <dbReference type="ARBA" id="ARBA00004413"/>
    </source>
</evidence>
<feature type="domain" description="Flagellar motor switch protein FliG N-terminal" evidence="12">
    <location>
        <begin position="17"/>
        <end position="117"/>
    </location>
</feature>
<comment type="subcellular location">
    <subcellularLocation>
        <location evidence="1">Bacterial flagellum basal body</location>
    </subcellularLocation>
    <subcellularLocation>
        <location evidence="2">Cell membrane</location>
        <topology evidence="2">Peripheral membrane protein</topology>
        <orientation evidence="2">Cytoplasmic side</orientation>
    </subcellularLocation>
</comment>
<dbReference type="InterPro" id="IPR000090">
    <property type="entry name" value="Flg_Motor_Flig"/>
</dbReference>
<name>A0A5C4W815_9ACTN</name>
<dbReference type="InterPro" id="IPR028263">
    <property type="entry name" value="FliG_N"/>
</dbReference>